<feature type="region of interest" description="Disordered" evidence="1">
    <location>
        <begin position="114"/>
        <end position="135"/>
    </location>
</feature>
<feature type="non-terminal residue" evidence="2">
    <location>
        <position position="135"/>
    </location>
</feature>
<comment type="caution">
    <text evidence="2">The sequence shown here is derived from an EMBL/GenBank/DDBJ whole genome shotgun (WGS) entry which is preliminary data.</text>
</comment>
<reference evidence="2 3" key="1">
    <citation type="submission" date="2023-05" db="EMBL/GenBank/DDBJ databases">
        <title>B98-5 Cell Line De Novo Hybrid Assembly: An Optical Mapping Approach.</title>
        <authorList>
            <person name="Kananen K."/>
            <person name="Auerbach J.A."/>
            <person name="Kautto E."/>
            <person name="Blachly J.S."/>
        </authorList>
    </citation>
    <scope>NUCLEOTIDE SEQUENCE [LARGE SCALE GENOMIC DNA]</scope>
    <source>
        <strain evidence="2">B95-8</strain>
        <tissue evidence="2">Cell line</tissue>
    </source>
</reference>
<gene>
    <name evidence="2" type="primary">ICE1_1</name>
    <name evidence="2" type="ORF">P7K49_004444</name>
</gene>
<dbReference type="EMBL" id="JASSZA010000002">
    <property type="protein sequence ID" value="KAK2117558.1"/>
    <property type="molecule type" value="Genomic_DNA"/>
</dbReference>
<sequence>KPAKAITGSRVPGEDGTLPLAQGSPLRTSNMQTCLTKLSMEIEEDFSCQNMEKESSSGTNCSSDHVFNENGNLEVLVQSHHDSGSTDFVDHDLFFDEDLQAAIDFFKLPPPLLSPVPSPPLMSSPHLDSIPSFAP</sequence>
<name>A0ABQ9W7F1_SAGOE</name>
<evidence type="ECO:0000256" key="1">
    <source>
        <dbReference type="SAM" id="MobiDB-lite"/>
    </source>
</evidence>
<keyword evidence="3" id="KW-1185">Reference proteome</keyword>
<evidence type="ECO:0000313" key="2">
    <source>
        <dbReference type="EMBL" id="KAK2117558.1"/>
    </source>
</evidence>
<accession>A0ABQ9W7F1</accession>
<proteinExistence type="predicted"/>
<protein>
    <submittedName>
        <fullName evidence="2">Little elongation complex subunit 1</fullName>
    </submittedName>
</protein>
<feature type="region of interest" description="Disordered" evidence="1">
    <location>
        <begin position="1"/>
        <end position="25"/>
    </location>
</feature>
<organism evidence="2 3">
    <name type="scientific">Saguinus oedipus</name>
    <name type="common">Cotton-top tamarin</name>
    <name type="synonym">Oedipomidas oedipus</name>
    <dbReference type="NCBI Taxonomy" id="9490"/>
    <lineage>
        <taxon>Eukaryota</taxon>
        <taxon>Metazoa</taxon>
        <taxon>Chordata</taxon>
        <taxon>Craniata</taxon>
        <taxon>Vertebrata</taxon>
        <taxon>Euteleostomi</taxon>
        <taxon>Mammalia</taxon>
        <taxon>Eutheria</taxon>
        <taxon>Euarchontoglires</taxon>
        <taxon>Primates</taxon>
        <taxon>Haplorrhini</taxon>
        <taxon>Platyrrhini</taxon>
        <taxon>Cebidae</taxon>
        <taxon>Callitrichinae</taxon>
        <taxon>Saguinus</taxon>
    </lineage>
</organism>
<dbReference type="Proteomes" id="UP001266305">
    <property type="component" value="Unassembled WGS sequence"/>
</dbReference>
<evidence type="ECO:0000313" key="3">
    <source>
        <dbReference type="Proteomes" id="UP001266305"/>
    </source>
</evidence>
<feature type="non-terminal residue" evidence="2">
    <location>
        <position position="1"/>
    </location>
</feature>